<evidence type="ECO:0000256" key="3">
    <source>
        <dbReference type="ARBA" id="ARBA00022448"/>
    </source>
</evidence>
<feature type="transmembrane region" description="Helical" evidence="10">
    <location>
        <begin position="145"/>
        <end position="169"/>
    </location>
</feature>
<feature type="transmembrane region" description="Helical" evidence="10">
    <location>
        <begin position="71"/>
        <end position="96"/>
    </location>
</feature>
<evidence type="ECO:0000256" key="1">
    <source>
        <dbReference type="ARBA" id="ARBA00004141"/>
    </source>
</evidence>
<dbReference type="GO" id="GO:0006605">
    <property type="term" value="P:protein targeting"/>
    <property type="evidence" value="ECO:0007669"/>
    <property type="project" value="UniProtKB-UniRule"/>
</dbReference>
<evidence type="ECO:0000256" key="6">
    <source>
        <dbReference type="ARBA" id="ARBA00022989"/>
    </source>
</evidence>
<feature type="transmembrane region" description="Helical" evidence="10">
    <location>
        <begin position="176"/>
        <end position="194"/>
    </location>
</feature>
<feature type="transmembrane region" description="Helical" evidence="10">
    <location>
        <begin position="20"/>
        <end position="39"/>
    </location>
</feature>
<protein>
    <recommendedName>
        <fullName evidence="9 10">Protein translocase subunit SecY</fullName>
    </recommendedName>
</protein>
<keyword evidence="8 10" id="KW-0472">Membrane</keyword>
<comment type="similarity">
    <text evidence="2 10 11">Belongs to the SecY/SEC61-alpha family.</text>
</comment>
<dbReference type="GO" id="GO:0043952">
    <property type="term" value="P:protein transport by the Sec complex"/>
    <property type="evidence" value="ECO:0007669"/>
    <property type="project" value="UniProtKB-UniRule"/>
</dbReference>
<reference evidence="12" key="1">
    <citation type="submission" date="2019-11" db="EMBL/GenBank/DDBJ databases">
        <authorList>
            <person name="Feng L."/>
        </authorList>
    </citation>
    <scope>NUCLEOTIDE SEQUENCE</scope>
    <source>
        <strain evidence="12">AundefinedLFYP135</strain>
    </source>
</reference>
<evidence type="ECO:0000256" key="4">
    <source>
        <dbReference type="ARBA" id="ARBA00022692"/>
    </source>
</evidence>
<dbReference type="HAMAP" id="MF_01465">
    <property type="entry name" value="SecY"/>
    <property type="match status" value="1"/>
</dbReference>
<dbReference type="NCBIfam" id="TIGR00967">
    <property type="entry name" value="3a0501s007"/>
    <property type="match status" value="1"/>
</dbReference>
<dbReference type="PIRSF" id="PIRSF004557">
    <property type="entry name" value="SecY"/>
    <property type="match status" value="1"/>
</dbReference>
<sequence length="430" mass="46968">MFQTLRNAWKIADLRKKLLYTLMIIAIFRIGAAIPVPFLNPEAISAMIHTSGNLLGYLDILSGGSFAQCTLFALSISPHITSSIVIQLLTVAIPALERLAKEGEEGRKRLEKITRYTMVALALLQATAYYLMLKNFNAVQFVDGGVGMFTAAVIILTFTGGSCLLVWLGEQIDKKGIGNGISMILFAGIVSRGPALVGEVWKYMRLAMAGESKYFISVPLILVLFIAVIAFIVLMTNAERRIPVQYAKRVVGRKMYGGQSTHIPIKVNMTGVLPVIFASSLLGIPGMIRGFMPNATGWFATFLSWFNYDTASYAILYFILIMGFNFFYVAIQYNPIEIANNLKKNSGAIPGIRPGKPTADFIARIVSKITVIGGLFLGIIATLPIAVGAITKMNIALGGTTVIIVVGVALDTVRQLESQMMMRHYKGFLE</sequence>
<dbReference type="InterPro" id="IPR026593">
    <property type="entry name" value="SecY"/>
</dbReference>
<feature type="transmembrane region" description="Helical" evidence="10">
    <location>
        <begin position="311"/>
        <end position="331"/>
    </location>
</feature>
<feature type="transmembrane region" description="Helical" evidence="10">
    <location>
        <begin position="214"/>
        <end position="235"/>
    </location>
</feature>
<keyword evidence="6 10" id="KW-1133">Transmembrane helix</keyword>
<accession>A0A6N2U6M7</accession>
<dbReference type="AlphaFoldDB" id="A0A6N2U6M7"/>
<evidence type="ECO:0000256" key="8">
    <source>
        <dbReference type="ARBA" id="ARBA00023136"/>
    </source>
</evidence>
<evidence type="ECO:0000256" key="5">
    <source>
        <dbReference type="ARBA" id="ARBA00022927"/>
    </source>
</evidence>
<feature type="transmembrane region" description="Helical" evidence="10">
    <location>
        <begin position="116"/>
        <end position="133"/>
    </location>
</feature>
<dbReference type="SUPFAM" id="SSF103491">
    <property type="entry name" value="Preprotein translocase SecY subunit"/>
    <property type="match status" value="1"/>
</dbReference>
<evidence type="ECO:0000256" key="11">
    <source>
        <dbReference type="RuleBase" id="RU004349"/>
    </source>
</evidence>
<dbReference type="GO" id="GO:0065002">
    <property type="term" value="P:intracellular protein transmembrane transport"/>
    <property type="evidence" value="ECO:0007669"/>
    <property type="project" value="UniProtKB-UniRule"/>
</dbReference>
<keyword evidence="3 10" id="KW-0813">Transport</keyword>
<feature type="transmembrane region" description="Helical" evidence="10">
    <location>
        <begin position="365"/>
        <end position="387"/>
    </location>
</feature>
<keyword evidence="4 10" id="KW-0812">Transmembrane</keyword>
<keyword evidence="10" id="KW-1003">Cell membrane</keyword>
<feature type="transmembrane region" description="Helical" evidence="10">
    <location>
        <begin position="393"/>
        <end position="413"/>
    </location>
</feature>
<evidence type="ECO:0000256" key="2">
    <source>
        <dbReference type="ARBA" id="ARBA00005751"/>
    </source>
</evidence>
<dbReference type="Gene3D" id="1.10.3370.10">
    <property type="entry name" value="SecY subunit domain"/>
    <property type="match status" value="1"/>
</dbReference>
<evidence type="ECO:0000313" key="12">
    <source>
        <dbReference type="EMBL" id="VYT13725.1"/>
    </source>
</evidence>
<dbReference type="FunFam" id="1.10.3370.10:FF:000001">
    <property type="entry name" value="Preprotein translocase subunit SecY"/>
    <property type="match status" value="1"/>
</dbReference>
<dbReference type="EMBL" id="CACRSL010000003">
    <property type="protein sequence ID" value="VYT13725.1"/>
    <property type="molecule type" value="Genomic_DNA"/>
</dbReference>
<dbReference type="GO" id="GO:0005886">
    <property type="term" value="C:plasma membrane"/>
    <property type="evidence" value="ECO:0007669"/>
    <property type="project" value="UniProtKB-SubCell"/>
</dbReference>
<feature type="transmembrane region" description="Helical" evidence="10">
    <location>
        <begin position="272"/>
        <end position="291"/>
    </location>
</feature>
<name>A0A6N2U6M7_9FIRM</name>
<keyword evidence="7 10" id="KW-0811">Translocation</keyword>
<dbReference type="InterPro" id="IPR023201">
    <property type="entry name" value="SecY_dom_sf"/>
</dbReference>
<evidence type="ECO:0000256" key="10">
    <source>
        <dbReference type="HAMAP-Rule" id="MF_01465"/>
    </source>
</evidence>
<evidence type="ECO:0000256" key="9">
    <source>
        <dbReference type="ARBA" id="ARBA00039733"/>
    </source>
</evidence>
<keyword evidence="5 10" id="KW-0653">Protein transport</keyword>
<dbReference type="PRINTS" id="PR00303">
    <property type="entry name" value="SECYTRNLCASE"/>
</dbReference>
<dbReference type="PANTHER" id="PTHR10906">
    <property type="entry name" value="SECY/SEC61-ALPHA FAMILY MEMBER"/>
    <property type="match status" value="1"/>
</dbReference>
<gene>
    <name evidence="10" type="primary">secY</name>
    <name evidence="12" type="ORF">AULFYP135_01791</name>
</gene>
<proteinExistence type="inferred from homology"/>
<comment type="subunit">
    <text evidence="10">Component of the Sec protein translocase complex. Heterotrimer consisting of SecY, SecE and SecG subunits. The heterotrimers can form oligomers, although 1 heterotrimer is thought to be able to translocate proteins. Interacts with the ribosome. Interacts with SecDF, and other proteins may be involved. Interacts with SecA.</text>
</comment>
<evidence type="ECO:0000256" key="7">
    <source>
        <dbReference type="ARBA" id="ARBA00023010"/>
    </source>
</evidence>
<dbReference type="Pfam" id="PF00344">
    <property type="entry name" value="SecY"/>
    <property type="match status" value="1"/>
</dbReference>
<comment type="subcellular location">
    <subcellularLocation>
        <location evidence="10">Cell membrane</location>
        <topology evidence="10">Multi-pass membrane protein</topology>
    </subcellularLocation>
    <subcellularLocation>
        <location evidence="1">Membrane</location>
        <topology evidence="1">Multi-pass membrane protein</topology>
    </subcellularLocation>
</comment>
<comment type="function">
    <text evidence="10">The central subunit of the protein translocation channel SecYEG. Consists of two halves formed by TMs 1-5 and 6-10. These two domains form a lateral gate at the front which open onto the bilayer between TMs 2 and 7, and are clamped together by SecE at the back. The channel is closed by both a pore ring composed of hydrophobic SecY resides and a short helix (helix 2A) on the extracellular side of the membrane which forms a plug. The plug probably moves laterally to allow the channel to open. The ring and the pore may move independently.</text>
</comment>
<dbReference type="InterPro" id="IPR002208">
    <property type="entry name" value="SecY/SEC61-alpha"/>
</dbReference>
<organism evidence="12">
    <name type="scientific">uncultured Anaerotruncus sp</name>
    <dbReference type="NCBI Taxonomy" id="905011"/>
    <lineage>
        <taxon>Bacteria</taxon>
        <taxon>Bacillati</taxon>
        <taxon>Bacillota</taxon>
        <taxon>Clostridia</taxon>
        <taxon>Eubacteriales</taxon>
        <taxon>Oscillospiraceae</taxon>
        <taxon>Anaerotruncus</taxon>
        <taxon>environmental samples</taxon>
    </lineage>
</organism>